<feature type="region of interest" description="Disordered" evidence="10">
    <location>
        <begin position="457"/>
        <end position="489"/>
    </location>
</feature>
<keyword evidence="12" id="KW-1185">Reference proteome</keyword>
<evidence type="ECO:0000256" key="9">
    <source>
        <dbReference type="RuleBase" id="RU361245"/>
    </source>
</evidence>
<keyword evidence="5 9" id="KW-0694">RNA-binding</keyword>
<protein>
    <recommendedName>
        <fullName evidence="9">Nucleocapsid</fullName>
    </recommendedName>
    <alternativeName>
        <fullName evidence="9">Nucleocapsid protein</fullName>
    </alternativeName>
</protein>
<keyword evidence="2 9" id="KW-1139">Helical capsid protein</keyword>
<name>C0J7I0_9MONO</name>
<dbReference type="RefSeq" id="YP_009094359.1">
    <property type="nucleotide sequence ID" value="NC_025390.1"/>
</dbReference>
<evidence type="ECO:0000256" key="10">
    <source>
        <dbReference type="SAM" id="MobiDB-lite"/>
    </source>
</evidence>
<dbReference type="GO" id="GO:1990904">
    <property type="term" value="C:ribonucleoprotein complex"/>
    <property type="evidence" value="ECO:0007669"/>
    <property type="project" value="UniProtKB-KW"/>
</dbReference>
<evidence type="ECO:0000256" key="3">
    <source>
        <dbReference type="ARBA" id="ARBA00022561"/>
    </source>
</evidence>
<keyword evidence="3 9" id="KW-0167">Capsid protein</keyword>
<dbReference type="GO" id="GO:0003723">
    <property type="term" value="F:RNA binding"/>
    <property type="evidence" value="ECO:0007669"/>
    <property type="project" value="UniProtKB-KW"/>
</dbReference>
<dbReference type="InterPro" id="IPR002021">
    <property type="entry name" value="Paramyx_ncap"/>
</dbReference>
<keyword evidence="4 9" id="KW-0946">Virion</keyword>
<comment type="subcellular location">
    <subcellularLocation>
        <location evidence="9">Virion</location>
    </subcellularLocation>
    <subcellularLocation>
        <location evidence="9">Host cytoplasm</location>
    </subcellularLocation>
</comment>
<keyword evidence="8 9" id="KW-0687">Ribonucleoprotein</keyword>
<reference evidence="11 12" key="1">
    <citation type="journal article" date="2009" name="Virus Res.">
        <title>Complete sequence of the genome of avian paramyxovirus type 9 and comparison with other paramyxoviruses.</title>
        <authorList>
            <person name="Samuel A.S."/>
            <person name="Kumar S."/>
            <person name="Madhuri S."/>
            <person name="Collins P.L."/>
            <person name="Samal S.K."/>
        </authorList>
    </citation>
    <scope>NUCLEOTIDE SEQUENCE [LARGE SCALE GENOMIC DNA]</scope>
    <source>
        <strain evidence="11">Duck/New York/22/1978</strain>
    </source>
</reference>
<dbReference type="GeneID" id="21011807"/>
<evidence type="ECO:0000256" key="8">
    <source>
        <dbReference type="ARBA" id="ARBA00023274"/>
    </source>
</evidence>
<dbReference type="GO" id="GO:0019013">
    <property type="term" value="C:viral nucleocapsid"/>
    <property type="evidence" value="ECO:0007669"/>
    <property type="project" value="UniProtKB-KW"/>
</dbReference>
<gene>
    <name evidence="11" type="primary">N</name>
</gene>
<accession>C0J7I0</accession>
<keyword evidence="6 9" id="KW-0543">Viral nucleoprotein</keyword>
<comment type="subunit">
    <text evidence="9">Homomultimer; forms the nucleocapsid. Binds to the viral genomic RNA. N0 interacts with the phosphoprotein (via N-terminus); this interaction allows P to chaperon N0 to avoid N polymerization before encapsidation. Interacts as N-RNA template with the phosphoprotein (via C-terminus); this interaction positions the polymerase on the template.</text>
</comment>
<keyword evidence="7 9" id="KW-1035">Host cytoplasm</keyword>
<dbReference type="GO" id="GO:0030430">
    <property type="term" value="C:host cell cytoplasm"/>
    <property type="evidence" value="ECO:0007669"/>
    <property type="project" value="UniProtKB-SubCell"/>
</dbReference>
<evidence type="ECO:0000313" key="11">
    <source>
        <dbReference type="EMBL" id="ACJ82939.1"/>
    </source>
</evidence>
<dbReference type="GO" id="GO:0005198">
    <property type="term" value="F:structural molecule activity"/>
    <property type="evidence" value="ECO:0007669"/>
    <property type="project" value="InterPro"/>
</dbReference>
<dbReference type="GO" id="GO:0019029">
    <property type="term" value="C:helical viral capsid"/>
    <property type="evidence" value="ECO:0007669"/>
    <property type="project" value="UniProtKB-KW"/>
</dbReference>
<dbReference type="EMBL" id="EU910942">
    <property type="protein sequence ID" value="ACJ82939.1"/>
    <property type="molecule type" value="mRNA"/>
</dbReference>
<evidence type="ECO:0000313" key="12">
    <source>
        <dbReference type="Proteomes" id="UP000144039"/>
    </source>
</evidence>
<evidence type="ECO:0000256" key="7">
    <source>
        <dbReference type="ARBA" id="ARBA00023200"/>
    </source>
</evidence>
<proteinExistence type="evidence at transcript level"/>
<evidence type="ECO:0000256" key="6">
    <source>
        <dbReference type="ARBA" id="ARBA00023086"/>
    </source>
</evidence>
<comment type="function">
    <text evidence="9">Forms the helical nucleocapsid (NC), protecting the genome from nucleases.</text>
</comment>
<sequence>MSSIFNEYESLLESQLKPTGSNVLGEKGDTPKVEIPVFVLNSDNPEDRWNFTTFCLRVAVSEDANRPLRQGALISLLCAHSQVMKNHVAIAGKQDEALIVVLEIDTINDGVPAFNNRSGVTEERAQRFAMIAQALPRACANGTPFTVQDAEDDPVEDITDALDRILSIQAQVWVTVAKSMTAYETADESEQKRLTKYVQQGRVQKKCMIYPVCRSMLQQIIRQSLAVRRFIVSELKRARNTAGGTSTYYNFVADVDSYIRNAGLTAFFLTLKYGVNTKTSVLALSSLAGDLQTVKQLMRLYKAKGDDAPYMTILGDGDQMRFAPAEYAQLYSYAMGMASVIDKGTSRYQYARDFLNPSFWRLGVEYAQTQGSNINEEMASELKLSPIARRMLTTAVTKVATGASDYSVPQHTAGVLTGLNSTDGNLGSQKLPTSIQQDQNDDTAMLNFMRAVAQGMKETPIQAPPTPGFGSQQAADDDDSRDQADSWGL</sequence>
<evidence type="ECO:0000256" key="1">
    <source>
        <dbReference type="ARBA" id="ARBA00007642"/>
    </source>
</evidence>
<evidence type="ECO:0000256" key="4">
    <source>
        <dbReference type="ARBA" id="ARBA00022844"/>
    </source>
</evidence>
<organism evidence="11 12">
    <name type="scientific">avian paramyxovirus 9</name>
    <dbReference type="NCBI Taxonomy" id="2560326"/>
    <lineage>
        <taxon>Viruses</taxon>
        <taxon>Riboviria</taxon>
        <taxon>Orthornavirae</taxon>
        <taxon>Negarnaviricota</taxon>
        <taxon>Haploviricotina</taxon>
        <taxon>Monjiviricetes</taxon>
        <taxon>Mononegavirales</taxon>
        <taxon>Paramyxoviridae</taxon>
        <taxon>Avulavirinae</taxon>
        <taxon>Orthoavulavirus</taxon>
        <taxon>Orthoavulavirus newyorkense</taxon>
    </lineage>
</organism>
<comment type="similarity">
    <text evidence="1 9">Belongs to the paramyxoviruses nucleocapsid family.</text>
</comment>
<dbReference type="Proteomes" id="UP000144039">
    <property type="component" value="Segment"/>
</dbReference>
<dbReference type="Pfam" id="PF00973">
    <property type="entry name" value="Paramyxo_ncap"/>
    <property type="match status" value="1"/>
</dbReference>
<evidence type="ECO:0000256" key="2">
    <source>
        <dbReference type="ARBA" id="ARBA00022497"/>
    </source>
</evidence>
<evidence type="ECO:0000256" key="5">
    <source>
        <dbReference type="ARBA" id="ARBA00022884"/>
    </source>
</evidence>
<dbReference type="OrthoDB" id="3094at10239"/>
<dbReference type="KEGG" id="vg:21011807"/>